<sequence length="767" mass="86721">MMAPAAVASAVQPPEIQFAQRLAANEKRIRDRALKKLRGYIILRAQNPAGGFNQEEFLKIWKGLFYCMWMQDKPLLQTHQGYDCDPECSYVPNITSPFPEFTFPKEELSNNISQLINVIENMDARHLFIQTFWQTMNREWNGIDRLRLDKFYMLIRMVLRQSFEVLKRNGWNESLTEPLLSLLMREAIHSESHAPIGIKLHFIDIYLEELAKVGAKELTADQNLKFIEPFCKTAAKTKDHHLLQAIIHGVFETIVDQCPFAIEDLMRELKASSDDDLSEDDDWDDEENKLAAKNRSLQNKISLDGEAEENILDAADDNIGPVLQFDYKSIADMLFGLASRKNTPAFNRKHLYKLVKKFQDLAEGTFPQDDFPEDVSTDEDDDTFSRKKWKRKSGKPLDETKLKKDNARNRKTDMEENGGNTELRKKKKRKRKLSQVTDPLTATGSQQNEPVVLDKSTELTQDDESADINKRQKKSLDTDAVSVAHPVGGLNGSASKETLTCLVTSVKKKPKKKSGSLWKDTLETVHQNRQVPTSTGGILDHSALVDNVNKVIKKRRKKVGIITGNGFPEEAVKQPEKQSCASVFQKVKLRKKQKLSILEKMRGSKKKLVSLKKKKKIKETLNIVNENELEAGNKKSKASESSGSLIMLQKMAKAGNDFVTFEKTTPPKPVFFRKAKGSIASIQFTRLQSSSSKKVTFGLNRNMTAEFKKTDKSILVSPQGASRVAFNPEQKPPHGVLKSASGSPETAEIKKSSLVSFKKRPTAVDFF</sequence>
<keyword evidence="2" id="KW-1185">Reference proteome</keyword>
<dbReference type="EMBL" id="CM037617">
    <property type="protein sequence ID" value="KAH8004943.1"/>
    <property type="molecule type" value="Genomic_DNA"/>
</dbReference>
<evidence type="ECO:0000313" key="2">
    <source>
        <dbReference type="Proteomes" id="UP000827872"/>
    </source>
</evidence>
<organism evidence="1 2">
    <name type="scientific">Sphaerodactylus townsendi</name>
    <dbReference type="NCBI Taxonomy" id="933632"/>
    <lineage>
        <taxon>Eukaryota</taxon>
        <taxon>Metazoa</taxon>
        <taxon>Chordata</taxon>
        <taxon>Craniata</taxon>
        <taxon>Vertebrata</taxon>
        <taxon>Euteleostomi</taxon>
        <taxon>Lepidosauria</taxon>
        <taxon>Squamata</taxon>
        <taxon>Bifurcata</taxon>
        <taxon>Gekkota</taxon>
        <taxon>Sphaerodactylidae</taxon>
        <taxon>Sphaerodactylus</taxon>
    </lineage>
</organism>
<gene>
    <name evidence="1" type="ORF">K3G42_021271</name>
</gene>
<accession>A0ACB8FHC2</accession>
<reference evidence="1" key="1">
    <citation type="submission" date="2021-08" db="EMBL/GenBank/DDBJ databases">
        <title>The first chromosome-level gecko genome reveals the dynamic sex chromosomes of Neotropical dwarf geckos (Sphaerodactylidae: Sphaerodactylus).</title>
        <authorList>
            <person name="Pinto B.J."/>
            <person name="Keating S.E."/>
            <person name="Gamble T."/>
        </authorList>
    </citation>
    <scope>NUCLEOTIDE SEQUENCE</scope>
    <source>
        <strain evidence="1">TG3544</strain>
    </source>
</reference>
<name>A0ACB8FHC2_9SAUR</name>
<protein>
    <submittedName>
        <fullName evidence="1">Uncharacterized protein</fullName>
    </submittedName>
</protein>
<comment type="caution">
    <text evidence="1">The sequence shown here is derived from an EMBL/GenBank/DDBJ whole genome shotgun (WGS) entry which is preliminary data.</text>
</comment>
<evidence type="ECO:0000313" key="1">
    <source>
        <dbReference type="EMBL" id="KAH8004943.1"/>
    </source>
</evidence>
<proteinExistence type="predicted"/>
<dbReference type="Proteomes" id="UP000827872">
    <property type="component" value="Linkage Group LG04"/>
</dbReference>